<sequence>MEEITANEYVLSRVRERHFRIWKMENDTMGVKGDTQSDNNSKTANDLTDPQKKKMRKKPTSKAFLNSTFPTLLDFKHPYRQILMAIKTKPFLIMTGVCGTGKSRFARTLAYQTCPKHLQEGGQPGNFQMIAVQSDWHDSYGIIGWTNLHGIYQFTPFIHFLIKAWKYPDVPFILCLDEMNLAKVEMYFADFLSIIESRLWVKGELTSDAFIAASQFRSCLNVDSDLWAKIGVKIDEGTQQRLLRTGLTLPPNLIVIGTANMDESGKKFSMKVLDRASIIEMPDIDFYNGIKSNDADLKFPDIPMPMEQIMGIMLYGSEAYELYPKNGDLIISELRALDKIIAESPFRFGYRLRDAALIYCSYNINLPGSGNDKESVYKYLDEVLLMKMLPRISGFNVTEKLIDNLLCFTRNKYPQSFKRLTLMKNGANEYTGFSFW</sequence>
<feature type="compositionally biased region" description="Polar residues" evidence="1">
    <location>
        <begin position="34"/>
        <end position="48"/>
    </location>
</feature>
<gene>
    <name evidence="2" type="ORF">FEF09_16385</name>
</gene>
<dbReference type="InterPro" id="IPR027417">
    <property type="entry name" value="P-loop_NTPase"/>
</dbReference>
<accession>A0A5C6LSA1</accession>
<proteinExistence type="predicted"/>
<comment type="caution">
    <text evidence="2">The sequence shown here is derived from an EMBL/GenBank/DDBJ whole genome shotgun (WGS) entry which is preliminary data.</text>
</comment>
<organism evidence="2 3">
    <name type="scientific">Chitinophaga pinensis</name>
    <dbReference type="NCBI Taxonomy" id="79329"/>
    <lineage>
        <taxon>Bacteria</taxon>
        <taxon>Pseudomonadati</taxon>
        <taxon>Bacteroidota</taxon>
        <taxon>Chitinophagia</taxon>
        <taxon>Chitinophagales</taxon>
        <taxon>Chitinophagaceae</taxon>
        <taxon>Chitinophaga</taxon>
    </lineage>
</organism>
<reference evidence="2 3" key="1">
    <citation type="submission" date="2019-08" db="EMBL/GenBank/DDBJ databases">
        <title>Whole genome sequencing of chitin degrading bacteria Chitinophaga pinensis YS16.</title>
        <authorList>
            <person name="Singh R.P."/>
            <person name="Manchanda G."/>
            <person name="Maurya I.K."/>
            <person name="Joshi N.K."/>
            <person name="Srivastava A.K."/>
        </authorList>
    </citation>
    <scope>NUCLEOTIDE SEQUENCE [LARGE SCALE GENOMIC DNA]</scope>
    <source>
        <strain evidence="2 3">YS-16</strain>
    </source>
</reference>
<protein>
    <recommendedName>
        <fullName evidence="4">Dynein-related subfamily AAA family protein</fullName>
    </recommendedName>
</protein>
<evidence type="ECO:0000313" key="2">
    <source>
        <dbReference type="EMBL" id="TWV99329.1"/>
    </source>
</evidence>
<dbReference type="Gene3D" id="3.40.50.300">
    <property type="entry name" value="P-loop containing nucleotide triphosphate hydrolases"/>
    <property type="match status" value="1"/>
</dbReference>
<keyword evidence="3" id="KW-1185">Reference proteome</keyword>
<dbReference type="Proteomes" id="UP000318815">
    <property type="component" value="Unassembled WGS sequence"/>
</dbReference>
<dbReference type="SUPFAM" id="SSF52540">
    <property type="entry name" value="P-loop containing nucleoside triphosphate hydrolases"/>
    <property type="match status" value="1"/>
</dbReference>
<dbReference type="AlphaFoldDB" id="A0A5C6LSA1"/>
<evidence type="ECO:0000313" key="3">
    <source>
        <dbReference type="Proteomes" id="UP000318815"/>
    </source>
</evidence>
<feature type="region of interest" description="Disordered" evidence="1">
    <location>
        <begin position="30"/>
        <end position="59"/>
    </location>
</feature>
<dbReference type="OrthoDB" id="9781481at2"/>
<evidence type="ECO:0008006" key="4">
    <source>
        <dbReference type="Google" id="ProtNLM"/>
    </source>
</evidence>
<dbReference type="RefSeq" id="WP_146306127.1">
    <property type="nucleotide sequence ID" value="NZ_VOHS01000016.1"/>
</dbReference>
<evidence type="ECO:0000256" key="1">
    <source>
        <dbReference type="SAM" id="MobiDB-lite"/>
    </source>
</evidence>
<name>A0A5C6LSA1_9BACT</name>
<dbReference type="EMBL" id="VOHS01000016">
    <property type="protein sequence ID" value="TWV99329.1"/>
    <property type="molecule type" value="Genomic_DNA"/>
</dbReference>